<feature type="compositionally biased region" description="Low complexity" evidence="2">
    <location>
        <begin position="66"/>
        <end position="76"/>
    </location>
</feature>
<dbReference type="InterPro" id="IPR000600">
    <property type="entry name" value="ROK"/>
</dbReference>
<dbReference type="SUPFAM" id="SSF53067">
    <property type="entry name" value="Actin-like ATPase domain"/>
    <property type="match status" value="1"/>
</dbReference>
<protein>
    <submittedName>
        <fullName evidence="3">ROK family protein</fullName>
    </submittedName>
</protein>
<organism evidence="3 4">
    <name type="scientific">Mesobaculum littorinae</name>
    <dbReference type="NCBI Taxonomy" id="2486419"/>
    <lineage>
        <taxon>Bacteria</taxon>
        <taxon>Pseudomonadati</taxon>
        <taxon>Pseudomonadota</taxon>
        <taxon>Alphaproteobacteria</taxon>
        <taxon>Rhodobacterales</taxon>
        <taxon>Roseobacteraceae</taxon>
        <taxon>Mesobaculum</taxon>
    </lineage>
</organism>
<comment type="similarity">
    <text evidence="1">Belongs to the ROK (NagC/XylR) family.</text>
</comment>
<proteinExistence type="inferred from homology"/>
<evidence type="ECO:0000313" key="4">
    <source>
        <dbReference type="Proteomes" id="UP000285908"/>
    </source>
</evidence>
<evidence type="ECO:0000313" key="3">
    <source>
        <dbReference type="EMBL" id="RVV97563.1"/>
    </source>
</evidence>
<dbReference type="Pfam" id="PF00480">
    <property type="entry name" value="ROK"/>
    <property type="match status" value="1"/>
</dbReference>
<feature type="region of interest" description="Disordered" evidence="2">
    <location>
        <begin position="1"/>
        <end position="85"/>
    </location>
</feature>
<evidence type="ECO:0000256" key="1">
    <source>
        <dbReference type="ARBA" id="ARBA00006479"/>
    </source>
</evidence>
<evidence type="ECO:0000256" key="2">
    <source>
        <dbReference type="SAM" id="MobiDB-lite"/>
    </source>
</evidence>
<dbReference type="AlphaFoldDB" id="A0A438AFR9"/>
<comment type="caution">
    <text evidence="3">The sequence shown here is derived from an EMBL/GenBank/DDBJ whole genome shotgun (WGS) entry which is preliminary data.</text>
</comment>
<dbReference type="PANTHER" id="PTHR18964">
    <property type="entry name" value="ROK (REPRESSOR, ORF, KINASE) FAMILY"/>
    <property type="match status" value="1"/>
</dbReference>
<dbReference type="RefSeq" id="WP_127907158.1">
    <property type="nucleotide sequence ID" value="NZ_RQXX01000004.1"/>
</dbReference>
<name>A0A438AFR9_9RHOB</name>
<dbReference type="Proteomes" id="UP000285908">
    <property type="component" value="Unassembled WGS sequence"/>
</dbReference>
<sequence length="435" mass="43475">MPETPPQSDRGATPPDAAPSESVSPKSHPSEPAKSQPVTSEPVPESAPADASETAVTRPGAPAPSTPSAGLPSAGAQSAVASSPLADLPGPARAALSRLLSDRAGPGDAAQAALAAEGWTRGAEALDPGRALLLATDIGGTKAQTALCDLDGTVLAETKAPTDASGGLALIDQILTQRDLLLKELDVAPARIAAAGVGLPASIDPATGRLHRGPNIADLERHDLVRLFGEALSVPAAVENDVNMAALGEHWRGAPGGAETSVFVAIGTGIGMGTVVRGELLRGAHGAAGEIAALPIGADPFDPATFRQGALESAISSAAMLRDYRARGGTAQGTLKDLFAIGADPAFDAVIDRLATCVAQAILSICSILDPGCVVLGGSVGSRPDLLARLEAKLALCMPDSPDCRISTLGNRAGVVGAARAARLRLAGTLAAESS</sequence>
<gene>
    <name evidence="3" type="ORF">EKE94_13600</name>
</gene>
<dbReference type="OrthoDB" id="37575at2"/>
<dbReference type="InterPro" id="IPR043129">
    <property type="entry name" value="ATPase_NBD"/>
</dbReference>
<dbReference type="EMBL" id="RQXX01000004">
    <property type="protein sequence ID" value="RVV97563.1"/>
    <property type="molecule type" value="Genomic_DNA"/>
</dbReference>
<dbReference type="Gene3D" id="3.30.420.40">
    <property type="match status" value="2"/>
</dbReference>
<accession>A0A438AFR9</accession>
<keyword evidence="4" id="KW-1185">Reference proteome</keyword>
<reference evidence="3 4" key="1">
    <citation type="submission" date="2018-11" db="EMBL/GenBank/DDBJ databases">
        <title>Mesobaculum littorinae gen. nov., sp. nov., isolated from Littorina scabra that represents a novel genus of the order Rhodobacteraceae.</title>
        <authorList>
            <person name="Li F."/>
        </authorList>
    </citation>
    <scope>NUCLEOTIDE SEQUENCE [LARGE SCALE GENOMIC DNA]</scope>
    <source>
        <strain evidence="3 4">M0103</strain>
    </source>
</reference>
<dbReference type="PANTHER" id="PTHR18964:SF149">
    <property type="entry name" value="BIFUNCTIONAL UDP-N-ACETYLGLUCOSAMINE 2-EPIMERASE_N-ACETYLMANNOSAMINE KINASE"/>
    <property type="match status" value="1"/>
</dbReference>